<reference evidence="1 2" key="1">
    <citation type="journal article" date="2019" name="Int. J. Syst. Evol. Microbiol.">
        <title>The Global Catalogue of Microorganisms (GCM) 10K type strain sequencing project: providing services to taxonomists for standard genome sequencing and annotation.</title>
        <authorList>
            <consortium name="The Broad Institute Genomics Platform"/>
            <consortium name="The Broad Institute Genome Sequencing Center for Infectious Disease"/>
            <person name="Wu L."/>
            <person name="Ma J."/>
        </authorList>
    </citation>
    <scope>NUCLEOTIDE SEQUENCE [LARGE SCALE GENOMIC DNA]</scope>
    <source>
        <strain evidence="1 2">JCM 9088</strain>
    </source>
</reference>
<accession>A0ABN3WN19</accession>
<name>A0ABN3WN19_9ACTN</name>
<comment type="caution">
    <text evidence="1">The sequence shown here is derived from an EMBL/GenBank/DDBJ whole genome shotgun (WGS) entry which is preliminary data.</text>
</comment>
<protein>
    <recommendedName>
        <fullName evidence="3">Secreted protein</fullName>
    </recommendedName>
</protein>
<gene>
    <name evidence="1" type="ORF">GCM10010446_02920</name>
</gene>
<evidence type="ECO:0000313" key="2">
    <source>
        <dbReference type="Proteomes" id="UP001500403"/>
    </source>
</evidence>
<dbReference type="EMBL" id="BAAAUD010000005">
    <property type="protein sequence ID" value="GAA2922243.1"/>
    <property type="molecule type" value="Genomic_DNA"/>
</dbReference>
<evidence type="ECO:0000313" key="1">
    <source>
        <dbReference type="EMBL" id="GAA2922243.1"/>
    </source>
</evidence>
<evidence type="ECO:0008006" key="3">
    <source>
        <dbReference type="Google" id="ProtNLM"/>
    </source>
</evidence>
<dbReference type="Proteomes" id="UP001500403">
    <property type="component" value="Unassembled WGS sequence"/>
</dbReference>
<proteinExistence type="predicted"/>
<sequence>MCATTEMCWPLSVVKSYCVPTPGSVVRRVLMLCLPVCCPAAAGTDFRAAAESTQAAGCFAYALPYSGLGQGSCRT</sequence>
<organism evidence="1 2">
    <name type="scientific">Streptomyces enissocaesilis</name>
    <dbReference type="NCBI Taxonomy" id="332589"/>
    <lineage>
        <taxon>Bacteria</taxon>
        <taxon>Bacillati</taxon>
        <taxon>Actinomycetota</taxon>
        <taxon>Actinomycetes</taxon>
        <taxon>Kitasatosporales</taxon>
        <taxon>Streptomycetaceae</taxon>
        <taxon>Streptomyces</taxon>
        <taxon>Streptomyces rochei group</taxon>
    </lineage>
</organism>
<keyword evidence="2" id="KW-1185">Reference proteome</keyword>